<dbReference type="PANTHER" id="PTHR46847:SF1">
    <property type="entry name" value="D-ALLOSE-BINDING PERIPLASMIC PROTEIN-RELATED"/>
    <property type="match status" value="1"/>
</dbReference>
<dbReference type="InterPro" id="IPR025997">
    <property type="entry name" value="SBP_2_dom"/>
</dbReference>
<dbReference type="SUPFAM" id="SSF53822">
    <property type="entry name" value="Periplasmic binding protein-like I"/>
    <property type="match status" value="1"/>
</dbReference>
<accession>A0A369B531</accession>
<dbReference type="PROSITE" id="PS51257">
    <property type="entry name" value="PROKAR_LIPOPROTEIN"/>
    <property type="match status" value="1"/>
</dbReference>
<comment type="caution">
    <text evidence="6">The sequence shown here is derived from an EMBL/GenBank/DDBJ whole genome shotgun (WGS) entry which is preliminary data.</text>
</comment>
<dbReference type="AlphaFoldDB" id="A0A369B531"/>
<protein>
    <submittedName>
        <fullName evidence="6">ABC-type sugar transport system substrate-binding protein</fullName>
    </submittedName>
</protein>
<comment type="subcellular location">
    <subcellularLocation>
        <location evidence="1">Cell envelope</location>
    </subcellularLocation>
</comment>
<keyword evidence="6" id="KW-0762">Sugar transport</keyword>
<evidence type="ECO:0000313" key="7">
    <source>
        <dbReference type="Proteomes" id="UP000253034"/>
    </source>
</evidence>
<evidence type="ECO:0000256" key="3">
    <source>
        <dbReference type="ARBA" id="ARBA00022729"/>
    </source>
</evidence>
<dbReference type="Proteomes" id="UP000253034">
    <property type="component" value="Unassembled WGS sequence"/>
</dbReference>
<evidence type="ECO:0000313" key="6">
    <source>
        <dbReference type="EMBL" id="RCX16551.1"/>
    </source>
</evidence>
<dbReference type="GO" id="GO:0030246">
    <property type="term" value="F:carbohydrate binding"/>
    <property type="evidence" value="ECO:0007669"/>
    <property type="project" value="UniProtKB-ARBA"/>
</dbReference>
<dbReference type="Gene3D" id="3.40.50.2300">
    <property type="match status" value="2"/>
</dbReference>
<organism evidence="6 7">
    <name type="scientific">Anaerobacterium chartisolvens</name>
    <dbReference type="NCBI Taxonomy" id="1297424"/>
    <lineage>
        <taxon>Bacteria</taxon>
        <taxon>Bacillati</taxon>
        <taxon>Bacillota</taxon>
        <taxon>Clostridia</taxon>
        <taxon>Eubacteriales</taxon>
        <taxon>Oscillospiraceae</taxon>
        <taxon>Anaerobacterium</taxon>
    </lineage>
</organism>
<gene>
    <name evidence="6" type="ORF">DFR58_11044</name>
</gene>
<dbReference type="PANTHER" id="PTHR46847">
    <property type="entry name" value="D-ALLOSE-BINDING PERIPLASMIC PROTEIN-RELATED"/>
    <property type="match status" value="1"/>
</dbReference>
<keyword evidence="6" id="KW-0813">Transport</keyword>
<sequence>MKKLATIFMVFVVALSMGACSSNAPAPVTTSDGTDTTVLTPGTNADTAVDLKNKKLAFINAGPDDYYAAFGNAFTAVAKSYGMNVAELNSAYSAEKELANVQDMISAGVDAIAVISANTAGSSAAIAAANSAGVPIFYVGGKPELQAGSEIQGHVTDSFVMMGYMAGQWVSEKYPQAKCVTIPGQLGQRMAEGEVVGFAMALDEAGMTPLKVLASGEWQKEKTVPIMEALIDSGEKFDVVFAANDETAFGVIQVLKERDIPIKQYPDDGKDGIVVVSNNGKDSGWDAMKDGGLAISVPNPPSLSADLCVQQIVKYFSKEPYKKQIQITPSIILDAKNTDKGISWVLDTYMKQRANNVFEWNLSYYEESYDKNMVKYEKFDKAVDDYMAKH</sequence>
<keyword evidence="7" id="KW-1185">Reference proteome</keyword>
<evidence type="ECO:0000259" key="5">
    <source>
        <dbReference type="Pfam" id="PF13407"/>
    </source>
</evidence>
<feature type="chain" id="PRO_5016967412" evidence="4">
    <location>
        <begin position="25"/>
        <end position="390"/>
    </location>
</feature>
<keyword evidence="3 4" id="KW-0732">Signal</keyword>
<dbReference type="GO" id="GO:0030313">
    <property type="term" value="C:cell envelope"/>
    <property type="evidence" value="ECO:0007669"/>
    <property type="project" value="UniProtKB-SubCell"/>
</dbReference>
<dbReference type="EMBL" id="QPJT01000010">
    <property type="protein sequence ID" value="RCX16551.1"/>
    <property type="molecule type" value="Genomic_DNA"/>
</dbReference>
<evidence type="ECO:0000256" key="1">
    <source>
        <dbReference type="ARBA" id="ARBA00004196"/>
    </source>
</evidence>
<dbReference type="InterPro" id="IPR028082">
    <property type="entry name" value="Peripla_BP_I"/>
</dbReference>
<feature type="domain" description="Periplasmic binding protein" evidence="5">
    <location>
        <begin position="59"/>
        <end position="316"/>
    </location>
</feature>
<name>A0A369B531_9FIRM</name>
<proteinExistence type="inferred from homology"/>
<evidence type="ECO:0000256" key="4">
    <source>
        <dbReference type="SAM" id="SignalP"/>
    </source>
</evidence>
<comment type="similarity">
    <text evidence="2">Belongs to the bacterial solute-binding protein 2 family.</text>
</comment>
<dbReference type="Pfam" id="PF13407">
    <property type="entry name" value="Peripla_BP_4"/>
    <property type="match status" value="1"/>
</dbReference>
<reference evidence="6 7" key="1">
    <citation type="submission" date="2018-07" db="EMBL/GenBank/DDBJ databases">
        <title>Genomic Encyclopedia of Type Strains, Phase IV (KMG-IV): sequencing the most valuable type-strain genomes for metagenomic binning, comparative biology and taxonomic classification.</title>
        <authorList>
            <person name="Goeker M."/>
        </authorList>
    </citation>
    <scope>NUCLEOTIDE SEQUENCE [LARGE SCALE GENOMIC DNA]</scope>
    <source>
        <strain evidence="6 7">DSM 27016</strain>
    </source>
</reference>
<dbReference type="CDD" id="cd01536">
    <property type="entry name" value="PBP1_ABC_sugar_binding-like"/>
    <property type="match status" value="1"/>
</dbReference>
<evidence type="ECO:0000256" key="2">
    <source>
        <dbReference type="ARBA" id="ARBA00007639"/>
    </source>
</evidence>
<feature type="signal peptide" evidence="4">
    <location>
        <begin position="1"/>
        <end position="24"/>
    </location>
</feature>
<dbReference type="RefSeq" id="WP_170138111.1">
    <property type="nucleotide sequence ID" value="NZ_QPJT01000010.1"/>
</dbReference>